<proteinExistence type="predicted"/>
<evidence type="ECO:0000313" key="3">
    <source>
        <dbReference type="Proteomes" id="UP001491552"/>
    </source>
</evidence>
<dbReference type="PANTHER" id="PTHR13696">
    <property type="entry name" value="P-LOOP CONTAINING NUCLEOSIDE TRIPHOSPHATE HYDROLASE"/>
    <property type="match status" value="1"/>
</dbReference>
<organism evidence="2 3">
    <name type="scientific">Faecousia intestinalis</name>
    <dbReference type="NCBI Taxonomy" id="3133167"/>
    <lineage>
        <taxon>Bacteria</taxon>
        <taxon>Bacillati</taxon>
        <taxon>Bacillota</taxon>
        <taxon>Clostridia</taxon>
        <taxon>Eubacteriales</taxon>
        <taxon>Oscillospiraceae</taxon>
        <taxon>Faecousia</taxon>
    </lineage>
</organism>
<dbReference type="InterPro" id="IPR050678">
    <property type="entry name" value="DNA_Partitioning_ATPase"/>
</dbReference>
<evidence type="ECO:0000259" key="1">
    <source>
        <dbReference type="Pfam" id="PF13614"/>
    </source>
</evidence>
<dbReference type="Gene3D" id="3.40.50.300">
    <property type="entry name" value="P-loop containing nucleotide triphosphate hydrolases"/>
    <property type="match status" value="1"/>
</dbReference>
<dbReference type="Proteomes" id="UP001491552">
    <property type="component" value="Unassembled WGS sequence"/>
</dbReference>
<name>A0ABV1G627_9FIRM</name>
<dbReference type="CDD" id="cd02042">
    <property type="entry name" value="ParAB_family"/>
    <property type="match status" value="1"/>
</dbReference>
<dbReference type="SUPFAM" id="SSF52540">
    <property type="entry name" value="P-loop containing nucleoside triphosphate hydrolases"/>
    <property type="match status" value="1"/>
</dbReference>
<evidence type="ECO:0000313" key="2">
    <source>
        <dbReference type="EMBL" id="MEQ2510863.1"/>
    </source>
</evidence>
<dbReference type="EMBL" id="JBBMFF010000196">
    <property type="protein sequence ID" value="MEQ2510863.1"/>
    <property type="molecule type" value="Genomic_DNA"/>
</dbReference>
<dbReference type="PANTHER" id="PTHR13696:SF99">
    <property type="entry name" value="COBYRINIC ACID AC-DIAMIDE SYNTHASE"/>
    <property type="match status" value="1"/>
</dbReference>
<comment type="caution">
    <text evidence="2">The sequence shown here is derived from an EMBL/GenBank/DDBJ whole genome shotgun (WGS) entry which is preliminary data.</text>
</comment>
<dbReference type="InterPro" id="IPR025669">
    <property type="entry name" value="AAA_dom"/>
</dbReference>
<gene>
    <name evidence="2" type="ORF">WMO66_06335</name>
</gene>
<sequence>MCQVIAITNQKGGVGKTTTTFHLGTKLAQEGKRVLLIDADPQASLTVCFGIRDADTLDTTLTNALQAIVEDEPIDPEMGIRTHEEGAKLFPANIELASFETAMINVMSREYIMREFVNIHRPNFDYILIDCMPSLGMLTVNALAAADSVIIPSQPSFLSAKGLDLLLHSVAKVKRSINPTLDISGILLTMVDDRTNNARDIATTIRASYGDAMFKEVADVQTADMLKLPVPEAHYHNVVLKPSEHQKEMVADLSTRAERVRNKMVNSSEDNMLLITNDGRKLALDQRLVNPMLPDSDTGKVTACANIVYDIWQRTTPRRSTQMVFCDRVAIRCYK</sequence>
<keyword evidence="3" id="KW-1185">Reference proteome</keyword>
<feature type="domain" description="AAA" evidence="1">
    <location>
        <begin position="3"/>
        <end position="183"/>
    </location>
</feature>
<dbReference type="Pfam" id="PF13614">
    <property type="entry name" value="AAA_31"/>
    <property type="match status" value="1"/>
</dbReference>
<dbReference type="InterPro" id="IPR027417">
    <property type="entry name" value="P-loop_NTPase"/>
</dbReference>
<reference evidence="2 3" key="1">
    <citation type="submission" date="2024-03" db="EMBL/GenBank/DDBJ databases">
        <title>Human intestinal bacterial collection.</title>
        <authorList>
            <person name="Pauvert C."/>
            <person name="Hitch T.C.A."/>
            <person name="Clavel T."/>
        </authorList>
    </citation>
    <scope>NUCLEOTIDE SEQUENCE [LARGE SCALE GENOMIC DNA]</scope>
    <source>
        <strain evidence="2 3">CLA-AA-H192</strain>
    </source>
</reference>
<protein>
    <submittedName>
        <fullName evidence="2">AAA family ATPase</fullName>
    </submittedName>
</protein>
<dbReference type="RefSeq" id="WP_349135549.1">
    <property type="nucleotide sequence ID" value="NZ_JBBMFF010000196.1"/>
</dbReference>
<accession>A0ABV1G627</accession>